<evidence type="ECO:0000256" key="9">
    <source>
        <dbReference type="PROSITE-ProRule" id="PRU00508"/>
    </source>
</evidence>
<keyword evidence="5 10" id="KW-0863">Zinc-finger</keyword>
<evidence type="ECO:0000256" key="3">
    <source>
        <dbReference type="ARBA" id="ARBA00022679"/>
    </source>
</evidence>
<sequence>MDDNISTLKRFLLHLPSESSFKFTNDVRTDIRRALYRAISNQGQFLDWFFPGSSQDNIEECQWLYTEYLKSRQLKDDKNTNANALASHPNSPCARIFRKGEPIYRCLTCGFDETCAFCHNCFQPDFHANHKVHITICLRENGGVCDCGDPEAWIEEFTCPYASSSDNSNCLANEPPSELAGAVLGTFETLLDFIIDVMSQCYLQFEDIESITKDKIELNTINSTFDPRKYASADDNFQDVNNDQYYIQVYNDQIRHYRDAVQRIHLASQKVKPFAEMITDQIHKQGRAKVISSKNLQLLLERQKILSATGLSSCIRSHRDIFREQVCDEIVKWLGDLSESQVFKINADIKDLFCRAFCDKWESGLLIPSFDPAYSYKVGTLDGSLRIPKIDSKAPTSSVYPQWAFTSSKWDLPDEINNQCSYNKDLGDFTAAAHHGSRLQYLFYLDIRFSKSTRVLLHDIYSTSLITNLHYKNIISAQYVDIYPMVADQFLTLDREPELSVMCTLSTQLFTCPTNSTSIIHHGDIARVLASIYGFLTTEKVQSPETLDLTTEISIKSLKNRRWGQIFFDISYILSRSRDPKSILNSNIIPMACDLLALLQGKPGLKRETENHVEYESPDYTAFFHGIPVIYQFAEFIARSLNGVENERKEWGRRAIKYVMNYLQKMHQERHKGEVSFLHPLHSFLSWLIELSQIEPAALAKILQEYQIDNIFTYPITTLVLMSQIKTGYWVRNGFTVRAQLQLYRTTGLRESGYLRDLYLTQIYISSTDPEPTTMNILSQWQLNDWKTYDNNTLPYMIEECLTFFIHVLTEDLNLSQLSEEALLQKRIEREIIHTLCFGGMNYAKLCSHIPDHIVAEKRFDIILTQLTVFKPPKGENDVGVYYLKDEYLDCVNPYYFNYTTNIKDDAIKFIKERVHQKTGKSIGEVVVPAYASKVKDYKIGNFSVSLCFARFLKKVLEFVDENRESLLETCLHLIHILALENNVDEGKFYERFVEVEDHGSIASLIYELLSKEEFSCQHAKIRAILKVFADRHDLPHELNGQIPQFDTSAIDSDYVDNSEDEFEKKKRIAKDRQARLLAKFKKQQSSFLKNNQMDTSDAEMEDEELQHGWKFPEPHCLLCQNAAENAGPFGLITYVAKSSEFRNVPFDDEYWFLRSFSDGVDLDADEENPTTSSHNQAKTARWEEYMRAVKEKFVIGPGFTSHDDVDSKLVSSSCGHGMHFQCYINFLNTNRSRMSQITRNTPENIDHKEFVCPLCKAINNMFIPILWTTNQRSLSKFLTPLPDSSRNPFHNLSIERVHDKEWYDKFTKLSDADIDAISILNPISREIICSGPTAQFTPQQHQFRQLLSNMFQILSFLTFPQVFKADSIFVLVNTIKSIEICHRGISSDGRLIISQLSNNCLINLRTFNEFRNTSVLMKIKNWIHTPNPRGDAYAKMLANIFALSKGNGAINSSIVEADMFECLVNIIPLPSFGLSFHAILEVTFVAHLIQTLNILAKELSSKKNWKYDMWDIPIVADITTTIAESAHLCFVRLATNENIKTLSEAEKVGRVIYSMTVKAATPFLRRAAIYAYVQCADIDDIDFSLYPETEIEANRLCSFMNIKPISEYLEIFASNTASFESRMFDDFVNYVHLSSKSLTISPLARKLEYPGLVKLVELPDRLDRFFTDYYYSDAYAQPHLRIEDPAICLFCASVVDAQKQARGAREGQCTTHYLKECPHDVGVFLLPKDRTLLLLHKNGGSFYKAPYLDEHGEIADDSRRGKTMYLMKTRYDAFIRSVWLSHNVPNYIVRNLESVLDPGGWETL</sequence>
<comment type="catalytic activity">
    <reaction evidence="1 10">
        <text>S-ubiquitinyl-[E2 ubiquitin-conjugating enzyme]-L-cysteine + [acceptor protein]-L-lysine = [E2 ubiquitin-conjugating enzyme]-L-cysteine + N(6)-ubiquitinyl-[acceptor protein]-L-lysine.</text>
        <dbReference type="EC" id="2.3.2.27"/>
    </reaction>
</comment>
<dbReference type="eggNOG" id="KOG1140">
    <property type="taxonomic scope" value="Eukaryota"/>
</dbReference>
<evidence type="ECO:0000256" key="8">
    <source>
        <dbReference type="ARBA" id="ARBA00046341"/>
    </source>
</evidence>
<dbReference type="GO" id="GO:0000151">
    <property type="term" value="C:ubiquitin ligase complex"/>
    <property type="evidence" value="ECO:0007669"/>
    <property type="project" value="TreeGrafter"/>
</dbReference>
<feature type="domain" description="UBR-type" evidence="11">
    <location>
        <begin position="91"/>
        <end position="164"/>
    </location>
</feature>
<comment type="pathway">
    <text evidence="2 10">Protein modification; protein ubiquitination.</text>
</comment>
<dbReference type="Pfam" id="PF18995">
    <property type="entry name" value="PRT6_C"/>
    <property type="match status" value="1"/>
</dbReference>
<accession>G3AGT1</accession>
<dbReference type="PANTHER" id="PTHR21497">
    <property type="entry name" value="UBIQUITIN LIGASE E3 ALPHA-RELATED"/>
    <property type="match status" value="1"/>
</dbReference>
<dbReference type="STRING" id="619300.G3AGT1"/>
<dbReference type="FunFam" id="2.10.110.30:FF:000002">
    <property type="entry name" value="Putative e3 ubiquitin-protein ligase ubr3"/>
    <property type="match status" value="1"/>
</dbReference>
<dbReference type="EMBL" id="GL996499">
    <property type="protein sequence ID" value="EGW35414.1"/>
    <property type="molecule type" value="Genomic_DNA"/>
</dbReference>
<evidence type="ECO:0000256" key="5">
    <source>
        <dbReference type="ARBA" id="ARBA00022771"/>
    </source>
</evidence>
<evidence type="ECO:0000256" key="2">
    <source>
        <dbReference type="ARBA" id="ARBA00004906"/>
    </source>
</evidence>
<gene>
    <name evidence="12" type="ORF">SPAPADRAFT_69665</name>
</gene>
<keyword evidence="4 10" id="KW-0479">Metal-binding</keyword>
<dbReference type="GO" id="GO:0071596">
    <property type="term" value="P:ubiquitin-dependent protein catabolic process via the N-end rule pathway"/>
    <property type="evidence" value="ECO:0007669"/>
    <property type="project" value="UniProtKB-UniRule"/>
</dbReference>
<protein>
    <recommendedName>
        <fullName evidence="10">E3 ubiquitin-protein ligase</fullName>
        <ecNumber evidence="10">2.3.2.27</ecNumber>
    </recommendedName>
</protein>
<proteinExistence type="inferred from homology"/>
<dbReference type="InterPro" id="IPR055194">
    <property type="entry name" value="UBR1-like_WH"/>
</dbReference>
<name>G3AGT1_SPAPN</name>
<reference evidence="12 13" key="1">
    <citation type="journal article" date="2011" name="Proc. Natl. Acad. Sci. U.S.A.">
        <title>Comparative genomics of xylose-fermenting fungi for enhanced biofuel production.</title>
        <authorList>
            <person name="Wohlbach D.J."/>
            <person name="Kuo A."/>
            <person name="Sato T.K."/>
            <person name="Potts K.M."/>
            <person name="Salamov A.A."/>
            <person name="LaButti K.M."/>
            <person name="Sun H."/>
            <person name="Clum A."/>
            <person name="Pangilinan J.L."/>
            <person name="Lindquist E.A."/>
            <person name="Lucas S."/>
            <person name="Lapidus A."/>
            <person name="Jin M."/>
            <person name="Gunawan C."/>
            <person name="Balan V."/>
            <person name="Dale B.E."/>
            <person name="Jeffries T.W."/>
            <person name="Zinkel R."/>
            <person name="Barry K.W."/>
            <person name="Grigoriev I.V."/>
            <person name="Gasch A.P."/>
        </authorList>
    </citation>
    <scope>NUCLEOTIDE SEQUENCE [LARGE SCALE GENOMIC DNA]</scope>
    <source>
        <strain evidence="13">NRRL Y-27907 / 11-Y1</strain>
    </source>
</reference>
<dbReference type="KEGG" id="spaa:SPAPADRAFT_69665"/>
<evidence type="ECO:0000256" key="7">
    <source>
        <dbReference type="ARBA" id="ARBA00022833"/>
    </source>
</evidence>
<dbReference type="EC" id="2.3.2.27" evidence="10"/>
<keyword evidence="7 10" id="KW-0862">Zinc</keyword>
<dbReference type="GO" id="GO:0008270">
    <property type="term" value="F:zinc ion binding"/>
    <property type="evidence" value="ECO:0007669"/>
    <property type="project" value="UniProtKB-UniRule"/>
</dbReference>
<dbReference type="UniPathway" id="UPA00143"/>
<dbReference type="PANTHER" id="PTHR21497:SF24">
    <property type="entry name" value="E3 UBIQUITIN-PROTEIN LIGASE UBR1"/>
    <property type="match status" value="1"/>
</dbReference>
<dbReference type="HOGENOM" id="CLU_000684_1_0_1"/>
<keyword evidence="3 10" id="KW-0808">Transferase</keyword>
<evidence type="ECO:0000256" key="1">
    <source>
        <dbReference type="ARBA" id="ARBA00000900"/>
    </source>
</evidence>
<dbReference type="InterPro" id="IPR039164">
    <property type="entry name" value="UBR1-like"/>
</dbReference>
<dbReference type="CDD" id="cd19672">
    <property type="entry name" value="UBR-box_UBR1_like"/>
    <property type="match status" value="1"/>
</dbReference>
<dbReference type="Proteomes" id="UP000000709">
    <property type="component" value="Unassembled WGS sequence"/>
</dbReference>
<organism evidence="13">
    <name type="scientific">Spathaspora passalidarum (strain NRRL Y-27907 / 11-Y1)</name>
    <dbReference type="NCBI Taxonomy" id="619300"/>
    <lineage>
        <taxon>Eukaryota</taxon>
        <taxon>Fungi</taxon>
        <taxon>Dikarya</taxon>
        <taxon>Ascomycota</taxon>
        <taxon>Saccharomycotina</taxon>
        <taxon>Pichiomycetes</taxon>
        <taxon>Debaryomycetaceae</taxon>
        <taxon>Spathaspora</taxon>
    </lineage>
</organism>
<dbReference type="FunCoup" id="G3AGT1">
    <property type="interactions" value="73"/>
</dbReference>
<dbReference type="Pfam" id="PF22960">
    <property type="entry name" value="WHD_UBR1"/>
    <property type="match status" value="1"/>
</dbReference>
<dbReference type="RefSeq" id="XP_007372826.1">
    <property type="nucleotide sequence ID" value="XM_007372764.1"/>
</dbReference>
<evidence type="ECO:0000313" key="13">
    <source>
        <dbReference type="Proteomes" id="UP000000709"/>
    </source>
</evidence>
<dbReference type="PROSITE" id="PS51157">
    <property type="entry name" value="ZF_UBR"/>
    <property type="match status" value="1"/>
</dbReference>
<keyword evidence="13" id="KW-1185">Reference proteome</keyword>
<comment type="similarity">
    <text evidence="8 10">Belongs to the E3 ubiquitin-protein ligase UBR1-like family.</text>
</comment>
<evidence type="ECO:0000256" key="6">
    <source>
        <dbReference type="ARBA" id="ARBA00022786"/>
    </source>
</evidence>
<keyword evidence="6 10" id="KW-0833">Ubl conjugation pathway</keyword>
<dbReference type="SMART" id="SM00396">
    <property type="entry name" value="ZnF_UBR1"/>
    <property type="match status" value="1"/>
</dbReference>
<dbReference type="InterPro" id="IPR003126">
    <property type="entry name" value="Znf_UBR"/>
</dbReference>
<dbReference type="InterPro" id="IPR044046">
    <property type="entry name" value="E3_ligase_UBR-like_C"/>
</dbReference>
<evidence type="ECO:0000313" key="12">
    <source>
        <dbReference type="EMBL" id="EGW35414.1"/>
    </source>
</evidence>
<feature type="zinc finger region" description="UBR-type" evidence="9">
    <location>
        <begin position="91"/>
        <end position="164"/>
    </location>
</feature>
<dbReference type="GO" id="GO:0005737">
    <property type="term" value="C:cytoplasm"/>
    <property type="evidence" value="ECO:0007669"/>
    <property type="project" value="TreeGrafter"/>
</dbReference>
<evidence type="ECO:0000256" key="4">
    <source>
        <dbReference type="ARBA" id="ARBA00022723"/>
    </source>
</evidence>
<dbReference type="OrthoDB" id="26387at2759"/>
<comment type="function">
    <text evidence="10">Ubiquitin ligase protein which is a component of the N-end rule pathway. Recognizes and binds to proteins bearing specific N-terminal residues that are destabilizing according to the N-end rule, leading to their ubiquitination and subsequent degradation.</text>
</comment>
<evidence type="ECO:0000259" key="11">
    <source>
        <dbReference type="PROSITE" id="PS51157"/>
    </source>
</evidence>
<dbReference type="Gene3D" id="2.10.110.30">
    <property type="match status" value="1"/>
</dbReference>
<dbReference type="Pfam" id="PF02207">
    <property type="entry name" value="zf-UBR"/>
    <property type="match status" value="1"/>
</dbReference>
<dbReference type="GO" id="GO:0016567">
    <property type="term" value="P:protein ubiquitination"/>
    <property type="evidence" value="ECO:0007669"/>
    <property type="project" value="UniProtKB-UniRule"/>
</dbReference>
<evidence type="ECO:0000256" key="10">
    <source>
        <dbReference type="RuleBase" id="RU366018"/>
    </source>
</evidence>
<dbReference type="GeneID" id="18875282"/>
<dbReference type="GO" id="GO:0061630">
    <property type="term" value="F:ubiquitin protein ligase activity"/>
    <property type="evidence" value="ECO:0007669"/>
    <property type="project" value="UniProtKB-UniRule"/>
</dbReference>
<dbReference type="InParanoid" id="G3AGT1"/>
<dbReference type="OMA" id="GEASYMC"/>